<feature type="region of interest" description="Disordered" evidence="1">
    <location>
        <begin position="473"/>
        <end position="505"/>
    </location>
</feature>
<feature type="region of interest" description="Disordered" evidence="1">
    <location>
        <begin position="17"/>
        <end position="292"/>
    </location>
</feature>
<feature type="domain" description="Herpesvirus intermediate/early protein 2/3 DNA-binding" evidence="2">
    <location>
        <begin position="303"/>
        <end position="462"/>
    </location>
</feature>
<dbReference type="Pfam" id="PF03361">
    <property type="entry name" value="Herpes_IE2_3"/>
    <property type="match status" value="1"/>
</dbReference>
<feature type="compositionally biased region" description="Polar residues" evidence="1">
    <location>
        <begin position="48"/>
        <end position="72"/>
    </location>
</feature>
<reference evidence="3 4" key="5">
    <citation type="journal article" date="1998" name="Virology">
        <title>The Maastricht strain and England strain of rat cytomegalovirus represent different betaherpesvirus species rather than strains.</title>
        <authorList>
            <person name="Beisser P.S."/>
            <person name="Kaptein S.J."/>
            <person name="Beuken E."/>
            <person name="Bruggeman C.A."/>
            <person name="Vink C."/>
        </authorList>
    </citation>
    <scope>NUCLEOTIDE SEQUENCE [LARGE SCALE GENOMIC DNA]</scope>
    <source>
        <strain evidence="3 4">Maastricht</strain>
    </source>
</reference>
<sequence length="505" mass="56825">GDDFPGGYDIVTAAASISGISPVSPTKKKYQRRLETVVSHLHSRSSHQENSGSSPSNNNIRPTHHSTYQQPIRSDVRPTDSNITNKSQKKYTDSRVRTKPRYGREQTDSSSSEGEDREEARQFYLSSASDDDGEEDVTHLVQGDDHRKSNDTSRFRRKNVYGGSHSSRASSSFRSSGGSMSPKSQKRRGETRSPSPPSSRRRYISPIRSPTQPSGSDSEELPTMVPISRPSYSPAMRGDRDERGGLRPSSAPVKKGKRTQKRSREGPVRSSGNGFLAPNAHRRKPRGDNSEIPVRALEYKNLPFRPMPIQHLMGRAVKLCREGTIHDTFIMMHYTRSQEVRRAVELARDRILKIVNVSMSCPFLTQHTKPRNHSRETVENVSEALASGSRAAWMLDEEHTHDNATRTSDYRSLMLQAATPCDFLCVFKICLELAQEFNKQVCVRLCTIDGGLNPLPIYDDVVSDYANQQFERKTTYSRQHTTPTAYPNRPVDSDLDIWGEPTGWS</sequence>
<dbReference type="GO" id="GO:0006355">
    <property type="term" value="P:regulation of DNA-templated transcription"/>
    <property type="evidence" value="ECO:0007669"/>
    <property type="project" value="InterPro"/>
</dbReference>
<feature type="compositionally biased region" description="Basic and acidic residues" evidence="1">
    <location>
        <begin position="90"/>
        <end position="107"/>
    </location>
</feature>
<dbReference type="InterPro" id="IPR005028">
    <property type="entry name" value="Herpes_IE2_3"/>
</dbReference>
<reference evidence="3 4" key="6">
    <citation type="journal article" date="1999" name="J. Gen. Virol.">
        <title>The rat cytomegalovirus R32 gene encodes a virion-associated protein that elicits a strong humoral immune response in infected rats.</title>
        <authorList>
            <person name="Beuken E."/>
            <person name="Grauls G."/>
            <person name="Bruggeman C.A."/>
            <person name="Vink C."/>
        </authorList>
    </citation>
    <scope>NUCLEOTIDE SEQUENCE [LARGE SCALE GENOMIC DNA]</scope>
    <source>
        <strain evidence="3 4">Maastricht</strain>
    </source>
</reference>
<reference evidence="3 4" key="2">
    <citation type="journal article" date="1996" name="J. Virol.">
        <title>Structure of the rat cytomegalovirus genome termini.</title>
        <authorList>
            <person name="Vink C."/>
            <person name="Beuken E."/>
            <person name="Bruggeman C.A."/>
        </authorList>
    </citation>
    <scope>NUCLEOTIDE SEQUENCE [LARGE SCALE GENOMIC DNA]</scope>
    <source>
        <strain evidence="3 4">Maastricht</strain>
    </source>
</reference>
<feature type="compositionally biased region" description="Basic and acidic residues" evidence="1">
    <location>
        <begin position="136"/>
        <end position="154"/>
    </location>
</feature>
<name>Q9DW70_RCMVM</name>
<feature type="compositionally biased region" description="Low complexity" evidence="1">
    <location>
        <begin position="162"/>
        <end position="183"/>
    </location>
</feature>
<feature type="non-terminal residue" evidence="3">
    <location>
        <position position="1"/>
    </location>
</feature>
<evidence type="ECO:0000313" key="3">
    <source>
        <dbReference type="EMBL" id="AAF99220.1"/>
    </source>
</evidence>
<proteinExistence type="predicted"/>
<evidence type="ECO:0000313" key="4">
    <source>
        <dbReference type="Proteomes" id="UP000008288"/>
    </source>
</evidence>
<reference evidence="3 4" key="3">
    <citation type="journal article" date="1997" name="J. Gen. Virol.">
        <title>Cloning and functional characterization of the origin of lytic-phase DNA replication of rat cytomegalovirus.</title>
        <authorList>
            <person name="Vink C."/>
            <person name="Beuken E."/>
            <person name="Bruggeman C.A."/>
        </authorList>
    </citation>
    <scope>NUCLEOTIDE SEQUENCE [LARGE SCALE GENOMIC DNA]</scope>
    <source>
        <strain evidence="3 4">Maastricht</strain>
    </source>
</reference>
<reference evidence="3 4" key="7">
    <citation type="journal article" date="1999" name="J. Virol.">
        <title>Deletion of the R78 G protein-coupled receptor gene from rat cytomegalovirus results in an attenuated, syncytium-inducing mutant strain.</title>
        <authorList>
            <person name="Beisser P.S."/>
            <person name="Grauls G."/>
            <person name="Bruggeman C.A."/>
            <person name="Vink C."/>
        </authorList>
    </citation>
    <scope>NUCLEOTIDE SEQUENCE [LARGE SCALE GENOMIC DNA]</scope>
    <source>
        <strain evidence="3 4">Maastricht</strain>
    </source>
</reference>
<organism evidence="3 4">
    <name type="scientific">Rat cytomegalovirus (strain Maastricht)</name>
    <dbReference type="NCBI Taxonomy" id="79700"/>
    <lineage>
        <taxon>Viruses</taxon>
        <taxon>Duplodnaviria</taxon>
        <taxon>Heunggongvirae</taxon>
        <taxon>Peploviricota</taxon>
        <taxon>Herviviricetes</taxon>
        <taxon>Herpesvirales</taxon>
        <taxon>Orthoherpesviridae</taxon>
        <taxon>Betaherpesvirinae</taxon>
        <taxon>Muromegalovirus</taxon>
        <taxon>Muromegalovirus muridbeta2</taxon>
        <taxon>Murid betaherpesvirus 2</taxon>
    </lineage>
</organism>
<dbReference type="EMBL" id="AF232689">
    <property type="protein sequence ID" value="AAF99220.1"/>
    <property type="molecule type" value="Genomic_DNA"/>
</dbReference>
<dbReference type="GeneID" id="940306"/>
<reference evidence="3 4" key="10">
    <citation type="journal article" date="2000" name="Virus Res.">
        <title>Rat cytomegalovirus R89 is a highly conserved gene which expresses a spliced transcript.</title>
        <authorList>
            <person name="Gruijthuijsen Y.K."/>
            <person name="Beuken E."/>
            <person name="Bruggeman C.A."/>
            <person name="Vink C."/>
        </authorList>
    </citation>
    <scope>NUCLEOTIDE SEQUENCE [LARGE SCALE GENOMIC DNA]</scope>
    <source>
        <strain evidence="3 4">Maastricht</strain>
    </source>
</reference>
<evidence type="ECO:0000259" key="2">
    <source>
        <dbReference type="Pfam" id="PF03361"/>
    </source>
</evidence>
<reference evidence="3 4" key="9">
    <citation type="journal article" date="2000" name="J. Virol.">
        <title>Complete DNA sequence of the rat cytomegalovirus genome.</title>
        <authorList>
            <person name="Vink C."/>
            <person name="Beuken E."/>
            <person name="Bruggeman C.A."/>
        </authorList>
    </citation>
    <scope>NUCLEOTIDE SEQUENCE [LARGE SCALE GENOMIC DNA]</scope>
    <source>
        <strain evidence="3 4">Maastricht</strain>
    </source>
</reference>
<dbReference type="OrthoDB" id="13626at10239"/>
<gene>
    <name evidence="3" type="primary">R122-EX5</name>
</gene>
<dbReference type="KEGG" id="vg:940306"/>
<protein>
    <submittedName>
        <fullName evidence="3">PR122-EX5</fullName>
    </submittedName>
</protein>
<dbReference type="Proteomes" id="UP000008288">
    <property type="component" value="Segment"/>
</dbReference>
<reference evidence="3 4" key="8">
    <citation type="journal article" date="2000" name="J. Virol.">
        <title>The r144 major histocompatibility complex class I-like gene of rat cytomegalovirus is dispensable for both acute and long-term infection in the immunocompromised host.</title>
        <authorList>
            <person name="Beisser P.S."/>
            <person name="Kloover J.S."/>
            <person name="Grauls G.E."/>
            <person name="Blok M.J."/>
            <person name="Bruggeman C.A."/>
            <person name="Vink C."/>
        </authorList>
    </citation>
    <scope>NUCLEOTIDE SEQUENCE [LARGE SCALE GENOMIC DNA]</scope>
    <source>
        <strain evidence="3 4">Maastricht</strain>
    </source>
</reference>
<feature type="compositionally biased region" description="Polar residues" evidence="1">
    <location>
        <begin position="476"/>
        <end position="485"/>
    </location>
</feature>
<evidence type="ECO:0000256" key="1">
    <source>
        <dbReference type="SAM" id="MobiDB-lite"/>
    </source>
</evidence>
<dbReference type="RefSeq" id="NP_064231.1">
    <property type="nucleotide sequence ID" value="NC_002512.2"/>
</dbReference>
<keyword evidence="4" id="KW-1185">Reference proteome</keyword>
<reference evidence="3 4" key="1">
    <citation type="journal article" date="1996" name="J. Gen. Virol.">
        <title>Cloning and sequence analysis of the genes encoding DNA polymerase, glycoprotein B, ICP18.5 and major DNA-binding protein of rat cytomegalovirus.</title>
        <authorList>
            <person name="Beuken E."/>
            <person name="Slobbe R."/>
            <person name="Bruggeman C.A."/>
            <person name="Vink C."/>
        </authorList>
    </citation>
    <scope>NUCLEOTIDE SEQUENCE [LARGE SCALE GENOMIC DNA]</scope>
    <source>
        <strain evidence="3 4">Maastricht</strain>
    </source>
</reference>
<reference evidence="3 4" key="4">
    <citation type="journal article" date="1998" name="J. Virol.">
        <title>The R33 G protein-coupled receptor gene of rat cytomegalovirus plays an essential role in the pathogenesis of viral infection.</title>
        <authorList>
            <person name="Beisser P.S."/>
            <person name="Vink C."/>
            <person name="Van Dam J.G."/>
            <person name="Grauls G."/>
            <person name="Vanherle S.J."/>
            <person name="Bruggeman C.A."/>
        </authorList>
    </citation>
    <scope>NUCLEOTIDE SEQUENCE [LARGE SCALE GENOMIC DNA]</scope>
    <source>
        <strain evidence="3 4">Maastricht</strain>
    </source>
</reference>
<organismHost>
    <name type="scientific">Rattus</name>
    <name type="common">rats</name>
    <dbReference type="NCBI Taxonomy" id="10114"/>
</organismHost>
<accession>Q9DW70</accession>